<reference evidence="3 4" key="1">
    <citation type="journal article" date="2018" name="Front. Plant Sci.">
        <title>Red Clover (Trifolium pratense) and Zigzag Clover (T. medium) - A Picture of Genomic Similarities and Differences.</title>
        <authorList>
            <person name="Dluhosova J."/>
            <person name="Istvanek J."/>
            <person name="Nedelnik J."/>
            <person name="Repkova J."/>
        </authorList>
    </citation>
    <scope>NUCLEOTIDE SEQUENCE [LARGE SCALE GENOMIC DNA]</scope>
    <source>
        <strain evidence="4">cv. 10/8</strain>
        <tissue evidence="3">Leaf</tissue>
    </source>
</reference>
<name>A0A392QGX4_9FABA</name>
<accession>A0A392QGX4</accession>
<proteinExistence type="predicted"/>
<dbReference type="SUPFAM" id="SSF56672">
    <property type="entry name" value="DNA/RNA polymerases"/>
    <property type="match status" value="1"/>
</dbReference>
<organism evidence="3 4">
    <name type="scientific">Trifolium medium</name>
    <dbReference type="NCBI Taxonomy" id="97028"/>
    <lineage>
        <taxon>Eukaryota</taxon>
        <taxon>Viridiplantae</taxon>
        <taxon>Streptophyta</taxon>
        <taxon>Embryophyta</taxon>
        <taxon>Tracheophyta</taxon>
        <taxon>Spermatophyta</taxon>
        <taxon>Magnoliopsida</taxon>
        <taxon>eudicotyledons</taxon>
        <taxon>Gunneridae</taxon>
        <taxon>Pentapetalae</taxon>
        <taxon>rosids</taxon>
        <taxon>fabids</taxon>
        <taxon>Fabales</taxon>
        <taxon>Fabaceae</taxon>
        <taxon>Papilionoideae</taxon>
        <taxon>50 kb inversion clade</taxon>
        <taxon>NPAAA clade</taxon>
        <taxon>Hologalegina</taxon>
        <taxon>IRL clade</taxon>
        <taxon>Trifolieae</taxon>
        <taxon>Trifolium</taxon>
    </lineage>
</organism>
<dbReference type="InterPro" id="IPR053134">
    <property type="entry name" value="RNA-dir_DNA_polymerase"/>
</dbReference>
<dbReference type="GO" id="GO:0003964">
    <property type="term" value="F:RNA-directed DNA polymerase activity"/>
    <property type="evidence" value="ECO:0007669"/>
    <property type="project" value="UniProtKB-KW"/>
</dbReference>
<feature type="domain" description="Reverse transcriptase" evidence="2">
    <location>
        <begin position="1"/>
        <end position="69"/>
    </location>
</feature>
<evidence type="ECO:0000256" key="1">
    <source>
        <dbReference type="SAM" id="MobiDB-lite"/>
    </source>
</evidence>
<feature type="region of interest" description="Disordered" evidence="1">
    <location>
        <begin position="71"/>
        <end position="104"/>
    </location>
</feature>
<dbReference type="InterPro" id="IPR043502">
    <property type="entry name" value="DNA/RNA_pol_sf"/>
</dbReference>
<feature type="non-terminal residue" evidence="3">
    <location>
        <position position="104"/>
    </location>
</feature>
<evidence type="ECO:0000259" key="2">
    <source>
        <dbReference type="Pfam" id="PF00078"/>
    </source>
</evidence>
<comment type="caution">
    <text evidence="3">The sequence shown here is derived from an EMBL/GenBank/DDBJ whole genome shotgun (WGS) entry which is preliminary data.</text>
</comment>
<keyword evidence="3" id="KW-0548">Nucleotidyltransferase</keyword>
<dbReference type="InterPro" id="IPR043128">
    <property type="entry name" value="Rev_trsase/Diguanyl_cyclase"/>
</dbReference>
<protein>
    <submittedName>
        <fullName evidence="3">RNA-directed DNA polymerase (Reverse transcriptase)</fullName>
    </submittedName>
</protein>
<evidence type="ECO:0000313" key="3">
    <source>
        <dbReference type="EMBL" id="MCI23199.1"/>
    </source>
</evidence>
<dbReference type="Pfam" id="PF00078">
    <property type="entry name" value="RVT_1"/>
    <property type="match status" value="1"/>
</dbReference>
<dbReference type="PANTHER" id="PTHR24559">
    <property type="entry name" value="TRANSPOSON TY3-I GAG-POL POLYPROTEIN"/>
    <property type="match status" value="1"/>
</dbReference>
<dbReference type="Gene3D" id="3.30.70.270">
    <property type="match status" value="1"/>
</dbReference>
<dbReference type="Proteomes" id="UP000265520">
    <property type="component" value="Unassembled WGS sequence"/>
</dbReference>
<keyword evidence="4" id="KW-1185">Reference proteome</keyword>
<dbReference type="Gene3D" id="3.10.10.10">
    <property type="entry name" value="HIV Type 1 Reverse Transcriptase, subunit A, domain 1"/>
    <property type="match status" value="1"/>
</dbReference>
<keyword evidence="3" id="KW-0808">Transferase</keyword>
<dbReference type="AlphaFoldDB" id="A0A392QGX4"/>
<dbReference type="InterPro" id="IPR000477">
    <property type="entry name" value="RT_dom"/>
</dbReference>
<dbReference type="PANTHER" id="PTHR24559:SF444">
    <property type="entry name" value="REVERSE TRANSCRIPTASE DOMAIN-CONTAINING PROTEIN"/>
    <property type="match status" value="1"/>
</dbReference>
<feature type="compositionally biased region" description="Polar residues" evidence="1">
    <location>
        <begin position="91"/>
        <end position="104"/>
    </location>
</feature>
<keyword evidence="3" id="KW-0695">RNA-directed DNA polymerase</keyword>
<dbReference type="EMBL" id="LXQA010134697">
    <property type="protein sequence ID" value="MCI23199.1"/>
    <property type="molecule type" value="Genomic_DNA"/>
</dbReference>
<evidence type="ECO:0000313" key="4">
    <source>
        <dbReference type="Proteomes" id="UP000265520"/>
    </source>
</evidence>
<sequence length="104" mass="11888">MDAYSGYNQIKMNPTDIPMTAFMTNTCNYYYDAIPFGLENAGATYQRLLDRVFSKQIGKNLEVYIDDMVRNRGQPGKVPGHHRHEKPNIHKGSSTANRQNNRHG</sequence>